<organism evidence="1 2">
    <name type="scientific">Tetrapyrgos nigripes</name>
    <dbReference type="NCBI Taxonomy" id="182062"/>
    <lineage>
        <taxon>Eukaryota</taxon>
        <taxon>Fungi</taxon>
        <taxon>Dikarya</taxon>
        <taxon>Basidiomycota</taxon>
        <taxon>Agaricomycotina</taxon>
        <taxon>Agaricomycetes</taxon>
        <taxon>Agaricomycetidae</taxon>
        <taxon>Agaricales</taxon>
        <taxon>Marasmiineae</taxon>
        <taxon>Marasmiaceae</taxon>
        <taxon>Tetrapyrgos</taxon>
    </lineage>
</organism>
<gene>
    <name evidence="1" type="ORF">D9758_010362</name>
</gene>
<dbReference type="OrthoDB" id="3041043at2759"/>
<dbReference type="AlphaFoldDB" id="A0A8H5FW14"/>
<name>A0A8H5FW14_9AGAR</name>
<accession>A0A8H5FW14</accession>
<protein>
    <submittedName>
        <fullName evidence="1">Uncharacterized protein</fullName>
    </submittedName>
</protein>
<dbReference type="EMBL" id="JAACJM010000073">
    <property type="protein sequence ID" value="KAF5350802.1"/>
    <property type="molecule type" value="Genomic_DNA"/>
</dbReference>
<comment type="caution">
    <text evidence="1">The sequence shown here is derived from an EMBL/GenBank/DDBJ whole genome shotgun (WGS) entry which is preliminary data.</text>
</comment>
<sequence length="448" mass="51337">MRIFTLALSEAQAASPDDDQPVQWEPYNGKGMAGVFTFTRNRKKIQVVACKFCPMFVILGFHFTCVLNVISHSHAYLIYPRTMFHGRGSIMLPRMLSEHEHIEQTYEAALEKYKSRDFSMTSGPSVVDFLRAGEYRRERCVGDSACWIIPSSEIPGLDQHFMSLDLDPVRGNSWTQYNKFGSLYINYDVGRARNFKTWYTYSQPIPRMTVTATVRAENDIANDFHFENEYSRLVHEAYEKRPRQKLSTTDRLFLLSMMRKEDVQVPAGQTARRVIREFPNIPYRELPNMNTMHALGRALTNLEESLPSRCRVEHDIGFLETPNHSSKMSIQTRVTARITDHRHYSILTFPCTNQSYIDKLAHVNIVFVIEGLPGDAAKKRLRRDQRSVGLMVTGPDADSQLELVDHSRMQKIPISPSGTPPQLVGIDTTLPINFVALMQQLQQVNAQQ</sequence>
<dbReference type="Proteomes" id="UP000559256">
    <property type="component" value="Unassembled WGS sequence"/>
</dbReference>
<evidence type="ECO:0000313" key="2">
    <source>
        <dbReference type="Proteomes" id="UP000559256"/>
    </source>
</evidence>
<reference evidence="1 2" key="1">
    <citation type="journal article" date="2020" name="ISME J.">
        <title>Uncovering the hidden diversity of litter-decomposition mechanisms in mushroom-forming fungi.</title>
        <authorList>
            <person name="Floudas D."/>
            <person name="Bentzer J."/>
            <person name="Ahren D."/>
            <person name="Johansson T."/>
            <person name="Persson P."/>
            <person name="Tunlid A."/>
        </authorList>
    </citation>
    <scope>NUCLEOTIDE SEQUENCE [LARGE SCALE GENOMIC DNA]</scope>
    <source>
        <strain evidence="1 2">CBS 291.85</strain>
    </source>
</reference>
<keyword evidence="2" id="KW-1185">Reference proteome</keyword>
<proteinExistence type="predicted"/>
<evidence type="ECO:0000313" key="1">
    <source>
        <dbReference type="EMBL" id="KAF5350802.1"/>
    </source>
</evidence>